<dbReference type="Pfam" id="PF13193">
    <property type="entry name" value="AMP-binding_C"/>
    <property type="match status" value="1"/>
</dbReference>
<dbReference type="PROSITE" id="PS00455">
    <property type="entry name" value="AMP_BINDING"/>
    <property type="match status" value="1"/>
</dbReference>
<comment type="similarity">
    <text evidence="1">Belongs to the ATP-dependent AMP-binding enzyme family.</text>
</comment>
<keyword evidence="4" id="KW-0067">ATP-binding</keyword>
<dbReference type="OrthoDB" id="288590at2759"/>
<dbReference type="OMA" id="CELCEPN"/>
<dbReference type="FunFam" id="3.30.300.30:FF:000002">
    <property type="entry name" value="Long-chain fatty acid transport protein 1"/>
    <property type="match status" value="1"/>
</dbReference>
<dbReference type="Pfam" id="PF00501">
    <property type="entry name" value="AMP-binding"/>
    <property type="match status" value="1"/>
</dbReference>
<keyword evidence="8" id="KW-1185">Reference proteome</keyword>
<dbReference type="GO" id="GO:0004467">
    <property type="term" value="F:long-chain fatty acid-CoA ligase activity"/>
    <property type="evidence" value="ECO:0007669"/>
    <property type="project" value="TreeGrafter"/>
</dbReference>
<feature type="domain" description="AMP-binding enzyme C-terminal" evidence="6">
    <location>
        <begin position="535"/>
        <end position="616"/>
    </location>
</feature>
<evidence type="ECO:0000256" key="3">
    <source>
        <dbReference type="ARBA" id="ARBA00022741"/>
    </source>
</evidence>
<dbReference type="PANTHER" id="PTHR43107:SF15">
    <property type="entry name" value="FATTY ACID TRANSPORT PROTEIN 3, ISOFORM A"/>
    <property type="match status" value="1"/>
</dbReference>
<name>A0A139AU76_GONPJ</name>
<dbReference type="GO" id="GO:0005886">
    <property type="term" value="C:plasma membrane"/>
    <property type="evidence" value="ECO:0007669"/>
    <property type="project" value="TreeGrafter"/>
</dbReference>
<proteinExistence type="inferred from homology"/>
<evidence type="ECO:0000313" key="7">
    <source>
        <dbReference type="EMBL" id="KXS20290.1"/>
    </source>
</evidence>
<protein>
    <submittedName>
        <fullName evidence="7">Acetyl-CoA synthetase-like protein</fullName>
    </submittedName>
</protein>
<dbReference type="Gene3D" id="3.30.300.30">
    <property type="match status" value="1"/>
</dbReference>
<dbReference type="AlphaFoldDB" id="A0A139AU76"/>
<feature type="domain" description="AMP-dependent synthetase/ligase" evidence="5">
    <location>
        <begin position="77"/>
        <end position="450"/>
    </location>
</feature>
<sequence>MAGIILNNAHSLLIGSSVGGTTAVAGSVAGAASFMYADARWNFVGDVRRFGRDLGLLSHANKQLSANRNHGLYTFIDTAKRLPKKVCIRNHDMREWNYEEFNKITTRLANYLLQQGHQPGETAGLMLENNAQLCMAIVGVLKARYAMAPQNTNLRGAALLHCIKIASSKSFIFESTFVDAVREIAPDLRNAGIKLYFWTQSDDVPGLTEEAPDFEVDGFISEKRLKEFGPSLEAFEPIAKIMKETQPTDTSYIIYTSGTTGLPKGGQRDHFALIAAAGPTGPIAGLMPLESDTHMGATPLYHAQAFTPFIMCISRGATFVPLRKFSASRFWEQCIQYKVTTFWYLGELCRYLLAQPPRPTDKLHSVRRISGAGLRKEIFKEFYDRFGLETIVEFFAASDGTSYIVNEYHGGVVGIGSLGRRGPIQRLLPGPQLIKVDQETEEPIRDPSTGLCIPCGPNEPGDCLGPYNPERPGQPSYKNNEGATNKKVVRDVFAKGDAWWRMGDLIMRDNEGWYWFCDRIGDTFRWKAENVSTQEVGNLLAEMKAIQEANVYGVPVPANDGNAGMAALVIHEDYVNKPVDDIVKDLATHALKVLPRYAVPVFVRILPAMEITGTFKHRKVEYRKEGFKAADYWMPPGNNTYVRMTNADKNKLAAGQAKL</sequence>
<evidence type="ECO:0000256" key="2">
    <source>
        <dbReference type="ARBA" id="ARBA00022598"/>
    </source>
</evidence>
<dbReference type="PANTHER" id="PTHR43107">
    <property type="entry name" value="LONG-CHAIN FATTY ACID TRANSPORT PROTEIN"/>
    <property type="match status" value="1"/>
</dbReference>
<dbReference type="GO" id="GO:0005524">
    <property type="term" value="F:ATP binding"/>
    <property type="evidence" value="ECO:0007669"/>
    <property type="project" value="UniProtKB-KW"/>
</dbReference>
<dbReference type="InterPro" id="IPR042099">
    <property type="entry name" value="ANL_N_sf"/>
</dbReference>
<dbReference type="Proteomes" id="UP000070544">
    <property type="component" value="Unassembled WGS sequence"/>
</dbReference>
<dbReference type="InterPro" id="IPR000873">
    <property type="entry name" value="AMP-dep_synth/lig_dom"/>
</dbReference>
<evidence type="ECO:0000259" key="6">
    <source>
        <dbReference type="Pfam" id="PF13193"/>
    </source>
</evidence>
<accession>A0A139AU76</accession>
<dbReference type="STRING" id="1344416.A0A139AU76"/>
<dbReference type="EMBL" id="KQ965736">
    <property type="protein sequence ID" value="KXS20290.1"/>
    <property type="molecule type" value="Genomic_DNA"/>
</dbReference>
<evidence type="ECO:0000313" key="8">
    <source>
        <dbReference type="Proteomes" id="UP000070544"/>
    </source>
</evidence>
<organism evidence="7 8">
    <name type="scientific">Gonapodya prolifera (strain JEL478)</name>
    <name type="common">Monoblepharis prolifera</name>
    <dbReference type="NCBI Taxonomy" id="1344416"/>
    <lineage>
        <taxon>Eukaryota</taxon>
        <taxon>Fungi</taxon>
        <taxon>Fungi incertae sedis</taxon>
        <taxon>Chytridiomycota</taxon>
        <taxon>Chytridiomycota incertae sedis</taxon>
        <taxon>Monoblepharidomycetes</taxon>
        <taxon>Monoblepharidales</taxon>
        <taxon>Gonapodyaceae</taxon>
        <taxon>Gonapodya</taxon>
    </lineage>
</organism>
<dbReference type="SUPFAM" id="SSF56801">
    <property type="entry name" value="Acetyl-CoA synthetase-like"/>
    <property type="match status" value="1"/>
</dbReference>
<dbReference type="InterPro" id="IPR025110">
    <property type="entry name" value="AMP-bd_C"/>
</dbReference>
<keyword evidence="3" id="KW-0547">Nucleotide-binding</keyword>
<dbReference type="Gene3D" id="3.40.50.12780">
    <property type="entry name" value="N-terminal domain of ligase-like"/>
    <property type="match status" value="1"/>
</dbReference>
<dbReference type="InterPro" id="IPR020845">
    <property type="entry name" value="AMP-binding_CS"/>
</dbReference>
<evidence type="ECO:0000259" key="5">
    <source>
        <dbReference type="Pfam" id="PF00501"/>
    </source>
</evidence>
<gene>
    <name evidence="7" type="ORF">M427DRAFT_52513</name>
</gene>
<dbReference type="GO" id="GO:0044539">
    <property type="term" value="P:long-chain fatty acid import into cell"/>
    <property type="evidence" value="ECO:0007669"/>
    <property type="project" value="TreeGrafter"/>
</dbReference>
<dbReference type="InterPro" id="IPR045851">
    <property type="entry name" value="AMP-bd_C_sf"/>
</dbReference>
<evidence type="ECO:0000256" key="1">
    <source>
        <dbReference type="ARBA" id="ARBA00006432"/>
    </source>
</evidence>
<evidence type="ECO:0000256" key="4">
    <source>
        <dbReference type="ARBA" id="ARBA00022840"/>
    </source>
</evidence>
<reference evidence="7 8" key="1">
    <citation type="journal article" date="2015" name="Genome Biol. Evol.">
        <title>Phylogenomic analyses indicate that early fungi evolved digesting cell walls of algal ancestors of land plants.</title>
        <authorList>
            <person name="Chang Y."/>
            <person name="Wang S."/>
            <person name="Sekimoto S."/>
            <person name="Aerts A.L."/>
            <person name="Choi C."/>
            <person name="Clum A."/>
            <person name="LaButti K.M."/>
            <person name="Lindquist E.A."/>
            <person name="Yee Ngan C."/>
            <person name="Ohm R.A."/>
            <person name="Salamov A.A."/>
            <person name="Grigoriev I.V."/>
            <person name="Spatafora J.W."/>
            <person name="Berbee M.L."/>
        </authorList>
    </citation>
    <scope>NUCLEOTIDE SEQUENCE [LARGE SCALE GENOMIC DNA]</scope>
    <source>
        <strain evidence="7 8">JEL478</strain>
    </source>
</reference>
<dbReference type="GO" id="GO:0005324">
    <property type="term" value="F:long-chain fatty acid transmembrane transporter activity"/>
    <property type="evidence" value="ECO:0007669"/>
    <property type="project" value="TreeGrafter"/>
</dbReference>
<keyword evidence="2" id="KW-0436">Ligase</keyword>